<keyword evidence="2" id="KW-0067">ATP-binding</keyword>
<evidence type="ECO:0000259" key="3">
    <source>
        <dbReference type="PROSITE" id="PS50893"/>
    </source>
</evidence>
<dbReference type="Proteomes" id="UP000276634">
    <property type="component" value="Unassembled WGS sequence"/>
</dbReference>
<dbReference type="InterPro" id="IPR003439">
    <property type="entry name" value="ABC_transporter-like_ATP-bd"/>
</dbReference>
<dbReference type="PANTHER" id="PTHR43119:SF1">
    <property type="entry name" value="ABC TRANSPORTER DOMAIN-CONTAINING PROTEIN"/>
    <property type="match status" value="1"/>
</dbReference>
<dbReference type="GO" id="GO:0005524">
    <property type="term" value="F:ATP binding"/>
    <property type="evidence" value="ECO:0007669"/>
    <property type="project" value="UniProtKB-KW"/>
</dbReference>
<protein>
    <submittedName>
        <fullName evidence="4">ABC-type cobalamin/Fe3+-siderophores transport system ATPase subunit</fullName>
    </submittedName>
</protein>
<dbReference type="InterPro" id="IPR027417">
    <property type="entry name" value="P-loop_NTPase"/>
</dbReference>
<dbReference type="Pfam" id="PF00005">
    <property type="entry name" value="ABC_tran"/>
    <property type="match status" value="1"/>
</dbReference>
<dbReference type="SUPFAM" id="SSF52540">
    <property type="entry name" value="P-loop containing nucleoside triphosphate hydrolases"/>
    <property type="match status" value="1"/>
</dbReference>
<feature type="domain" description="ABC transporter" evidence="3">
    <location>
        <begin position="1"/>
        <end position="199"/>
    </location>
</feature>
<keyword evidence="5" id="KW-1185">Reference proteome</keyword>
<dbReference type="RefSeq" id="WP_123399555.1">
    <property type="nucleotide sequence ID" value="NZ_RJVI01000001.1"/>
</dbReference>
<dbReference type="Gene3D" id="3.40.50.300">
    <property type="entry name" value="P-loop containing nucleotide triphosphate hydrolases"/>
    <property type="match status" value="1"/>
</dbReference>
<dbReference type="AlphaFoldDB" id="A0A3N1Y7B7"/>
<dbReference type="CDD" id="cd00267">
    <property type="entry name" value="ABC_ATPase"/>
    <property type="match status" value="1"/>
</dbReference>
<comment type="caution">
    <text evidence="4">The sequence shown here is derived from an EMBL/GenBank/DDBJ whole genome shotgun (WGS) entry which is preliminary data.</text>
</comment>
<name>A0A3N1Y7B7_9GAMM</name>
<dbReference type="PROSITE" id="PS50893">
    <property type="entry name" value="ABC_TRANSPORTER_2"/>
    <property type="match status" value="1"/>
</dbReference>
<dbReference type="OrthoDB" id="4408248at2"/>
<reference evidence="4 5" key="1">
    <citation type="submission" date="2018-11" db="EMBL/GenBank/DDBJ databases">
        <title>Genomic Encyclopedia of Type Strains, Phase IV (KMG-IV): sequencing the most valuable type-strain genomes for metagenomic binning, comparative biology and taxonomic classification.</title>
        <authorList>
            <person name="Goeker M."/>
        </authorList>
    </citation>
    <scope>NUCLEOTIDE SEQUENCE [LARGE SCALE GENOMIC DNA]</scope>
    <source>
        <strain evidence="4 5">DSM 100275</strain>
    </source>
</reference>
<evidence type="ECO:0000256" key="2">
    <source>
        <dbReference type="ARBA" id="ARBA00022840"/>
    </source>
</evidence>
<dbReference type="InterPro" id="IPR003593">
    <property type="entry name" value="AAA+_ATPase"/>
</dbReference>
<dbReference type="InterPro" id="IPR017871">
    <property type="entry name" value="ABC_transporter-like_CS"/>
</dbReference>
<gene>
    <name evidence="4" type="ORF">EDC57_0307</name>
</gene>
<proteinExistence type="predicted"/>
<dbReference type="PANTHER" id="PTHR43119">
    <property type="entry name" value="ABC TRANSPORT PROTEIN ATP-BINDING COMPONENT-RELATED"/>
    <property type="match status" value="1"/>
</dbReference>
<dbReference type="EMBL" id="RJVI01000001">
    <property type="protein sequence ID" value="ROR34411.1"/>
    <property type="molecule type" value="Genomic_DNA"/>
</dbReference>
<dbReference type="SMART" id="SM00382">
    <property type="entry name" value="AAA"/>
    <property type="match status" value="1"/>
</dbReference>
<evidence type="ECO:0000313" key="5">
    <source>
        <dbReference type="Proteomes" id="UP000276634"/>
    </source>
</evidence>
<accession>A0A3N1Y7B7</accession>
<dbReference type="GO" id="GO:0016887">
    <property type="term" value="F:ATP hydrolysis activity"/>
    <property type="evidence" value="ECO:0007669"/>
    <property type="project" value="InterPro"/>
</dbReference>
<sequence>MAEGLVLEGLAVPPLEPVDLHLAPGTITVLRGPSGSGKTRLLRAIADLEPHRGRALLDGVPAEAMPAPQWRRKVAWLPAEPRWWGARARDHFPPGVEAGLTAAGLAATVLDEPLERLSSGQLQRLALLRLLARGPRVLLLDEPTARLDPVNTRRIERLVGEHLARTGALALWVTHDEEQAARLGGSVLEIRGRRLEAAA</sequence>
<evidence type="ECO:0000313" key="4">
    <source>
        <dbReference type="EMBL" id="ROR34411.1"/>
    </source>
</evidence>
<dbReference type="PROSITE" id="PS00211">
    <property type="entry name" value="ABC_TRANSPORTER_1"/>
    <property type="match status" value="1"/>
</dbReference>
<keyword evidence="1" id="KW-0547">Nucleotide-binding</keyword>
<organism evidence="4 5">
    <name type="scientific">Inmirania thermothiophila</name>
    <dbReference type="NCBI Taxonomy" id="1750597"/>
    <lineage>
        <taxon>Bacteria</taxon>
        <taxon>Pseudomonadati</taxon>
        <taxon>Pseudomonadota</taxon>
        <taxon>Gammaproteobacteria</taxon>
        <taxon>Chromatiales</taxon>
        <taxon>Ectothiorhodospiraceae</taxon>
        <taxon>Inmirania</taxon>
    </lineage>
</organism>
<evidence type="ECO:0000256" key="1">
    <source>
        <dbReference type="ARBA" id="ARBA00022741"/>
    </source>
</evidence>